<dbReference type="InterPro" id="IPR021919">
    <property type="entry name" value="CCB1"/>
</dbReference>
<gene>
    <name evidence="3" type="primary">LOC113861150</name>
</gene>
<evidence type="ECO:0000313" key="3">
    <source>
        <dbReference type="RefSeq" id="XP_027349567.1"/>
    </source>
</evidence>
<protein>
    <submittedName>
        <fullName evidence="3">Protein COFACTOR ASSEMBLY OF COMPLEX C SUBUNIT B CCB1, chloroplastic isoform X1</fullName>
    </submittedName>
</protein>
<dbReference type="KEGG" id="aprc:113861150"/>
<keyword evidence="2" id="KW-1185">Reference proteome</keyword>
<reference evidence="2" key="1">
    <citation type="journal article" date="2019" name="Toxins">
        <title>Detection of Abrin-Like and Prepropulchellin-Like Toxin Genes and Transcripts Using Whole Genome Sequencing and Full-Length Transcript Sequencing of Abrus precatorius.</title>
        <authorList>
            <person name="Hovde B.T."/>
            <person name="Daligault H.E."/>
            <person name="Hanschen E.R."/>
            <person name="Kunde Y.A."/>
            <person name="Johnson M.B."/>
            <person name="Starkenburg S.R."/>
            <person name="Johnson S.L."/>
        </authorList>
    </citation>
    <scope>NUCLEOTIDE SEQUENCE [LARGE SCALE GENOMIC DNA]</scope>
</reference>
<dbReference type="AlphaFoldDB" id="A0A8B8L068"/>
<reference evidence="3" key="2">
    <citation type="submission" date="2025-08" db="UniProtKB">
        <authorList>
            <consortium name="RefSeq"/>
        </authorList>
    </citation>
    <scope>IDENTIFICATION</scope>
    <source>
        <tissue evidence="3">Young leaves</tissue>
    </source>
</reference>
<evidence type="ECO:0000313" key="2">
    <source>
        <dbReference type="Proteomes" id="UP000694853"/>
    </source>
</evidence>
<accession>A0A8B8L068</accession>
<dbReference type="RefSeq" id="XP_027349567.1">
    <property type="nucleotide sequence ID" value="XM_027493766.1"/>
</dbReference>
<dbReference type="PANTHER" id="PTHR35302">
    <property type="match status" value="1"/>
</dbReference>
<evidence type="ECO:0000256" key="1">
    <source>
        <dbReference type="SAM" id="Phobius"/>
    </source>
</evidence>
<dbReference type="OrthoDB" id="447756at2759"/>
<feature type="transmembrane region" description="Helical" evidence="1">
    <location>
        <begin position="156"/>
        <end position="178"/>
    </location>
</feature>
<proteinExistence type="predicted"/>
<organism evidence="2 3">
    <name type="scientific">Abrus precatorius</name>
    <name type="common">Indian licorice</name>
    <name type="synonym">Glycine abrus</name>
    <dbReference type="NCBI Taxonomy" id="3816"/>
    <lineage>
        <taxon>Eukaryota</taxon>
        <taxon>Viridiplantae</taxon>
        <taxon>Streptophyta</taxon>
        <taxon>Embryophyta</taxon>
        <taxon>Tracheophyta</taxon>
        <taxon>Spermatophyta</taxon>
        <taxon>Magnoliopsida</taxon>
        <taxon>eudicotyledons</taxon>
        <taxon>Gunneridae</taxon>
        <taxon>Pentapetalae</taxon>
        <taxon>rosids</taxon>
        <taxon>fabids</taxon>
        <taxon>Fabales</taxon>
        <taxon>Fabaceae</taxon>
        <taxon>Papilionoideae</taxon>
        <taxon>50 kb inversion clade</taxon>
        <taxon>NPAAA clade</taxon>
        <taxon>indigoferoid/millettioid clade</taxon>
        <taxon>Abreae</taxon>
        <taxon>Abrus</taxon>
    </lineage>
</organism>
<name>A0A8B8L068_ABRPR</name>
<keyword evidence="1" id="KW-0812">Transmembrane</keyword>
<feature type="transmembrane region" description="Helical" evidence="1">
    <location>
        <begin position="76"/>
        <end position="96"/>
    </location>
</feature>
<feature type="transmembrane region" description="Helical" evidence="1">
    <location>
        <begin position="184"/>
        <end position="201"/>
    </location>
</feature>
<sequence length="256" mass="28746">MAAKMLLSPNPHTLCSLPFDAKLHPCLGMGMGMGMRWHQRSPPRRTKRLHVSLHDHQQLNPYSLVLLAEGVGYSTASYYTSLGLFVISVPGLWSLIKRSVKSKIVKKTFISEGEKKPPNRVAAEILAFFTRNNFAVTDRGETITFEGMMVPSRGQAALLTFCTCISLASVALVLTITFPDVGNNWFWITILSPLAGAYYWTRASRKEQIKVKMILEDEGALSEIIVQGDDQQVEQMRKELKFSEKGMVYVKGVFER</sequence>
<dbReference type="GeneID" id="113861150"/>
<dbReference type="Pfam" id="PF12046">
    <property type="entry name" value="CCB1"/>
    <property type="match status" value="1"/>
</dbReference>
<dbReference type="PANTHER" id="PTHR35302:SF1">
    <property type="entry name" value="PROTEIN COFACTOR ASSEMBLY OF COMPLEX C SUBUNIT B CCB1, CHLOROPLASTIC"/>
    <property type="match status" value="1"/>
</dbReference>
<keyword evidence="1" id="KW-1133">Transmembrane helix</keyword>
<keyword evidence="1" id="KW-0472">Membrane</keyword>
<dbReference type="Proteomes" id="UP000694853">
    <property type="component" value="Unplaced"/>
</dbReference>